<dbReference type="Proteomes" id="UP001201273">
    <property type="component" value="Unassembled WGS sequence"/>
</dbReference>
<proteinExistence type="inferred from homology"/>
<keyword evidence="2" id="KW-0805">Transcription regulation</keyword>
<feature type="domain" description="RNA polymerase sigma-70 region 2" evidence="6">
    <location>
        <begin position="49"/>
        <end position="110"/>
    </location>
</feature>
<dbReference type="Gene3D" id="1.10.1740.10">
    <property type="match status" value="1"/>
</dbReference>
<accession>A0ABS8WH58</accession>
<organism evidence="8 9">
    <name type="scientific">Motilimonas cestriensis</name>
    <dbReference type="NCBI Taxonomy" id="2742685"/>
    <lineage>
        <taxon>Bacteria</taxon>
        <taxon>Pseudomonadati</taxon>
        <taxon>Pseudomonadota</taxon>
        <taxon>Gammaproteobacteria</taxon>
        <taxon>Alteromonadales</taxon>
        <taxon>Alteromonadales genera incertae sedis</taxon>
        <taxon>Motilimonas</taxon>
    </lineage>
</organism>
<sequence length="204" mass="23729">MYQTSQLADANIKKPDPNLDIQPELNQYLLAVASDQDKAAFAKLFAFFAPKIKAFGLKQFRQEALAMDLVQETMSLVWRKAQLYSPEKGKASTWIFTIMRNYSFDMLRKIQHNKEDNLSDDLWPLYEEAEPESDHDDDHLMRAQLIQGLETLPPKQKEVVEAIYLKEMTHQELAEHLKVPLGTIKSRLRLGLEKLKEQMEQHND</sequence>
<keyword evidence="5" id="KW-0804">Transcription</keyword>
<dbReference type="Gene3D" id="1.10.10.10">
    <property type="entry name" value="Winged helix-like DNA-binding domain superfamily/Winged helix DNA-binding domain"/>
    <property type="match status" value="1"/>
</dbReference>
<evidence type="ECO:0000256" key="3">
    <source>
        <dbReference type="ARBA" id="ARBA00023082"/>
    </source>
</evidence>
<dbReference type="Pfam" id="PF04545">
    <property type="entry name" value="Sigma70_r4"/>
    <property type="match status" value="1"/>
</dbReference>
<dbReference type="NCBIfam" id="TIGR02937">
    <property type="entry name" value="sigma70-ECF"/>
    <property type="match status" value="1"/>
</dbReference>
<evidence type="ECO:0000256" key="1">
    <source>
        <dbReference type="ARBA" id="ARBA00010641"/>
    </source>
</evidence>
<evidence type="ECO:0000313" key="9">
    <source>
        <dbReference type="Proteomes" id="UP001201273"/>
    </source>
</evidence>
<dbReference type="CDD" id="cd06171">
    <property type="entry name" value="Sigma70_r4"/>
    <property type="match status" value="1"/>
</dbReference>
<comment type="similarity">
    <text evidence="1">Belongs to the sigma-70 factor family. ECF subfamily.</text>
</comment>
<dbReference type="InterPro" id="IPR013324">
    <property type="entry name" value="RNA_pol_sigma_r3/r4-like"/>
</dbReference>
<evidence type="ECO:0000259" key="6">
    <source>
        <dbReference type="Pfam" id="PF04542"/>
    </source>
</evidence>
<reference evidence="8 9" key="1">
    <citation type="journal article" date="2022" name="Environ. Microbiol. Rep.">
        <title>Eco-phylogenetic analyses reveal divergent evolution of vitamin B12 metabolism in the marine bacterial family 'Psychromonadaceae'.</title>
        <authorList>
            <person name="Jin X."/>
            <person name="Yang Y."/>
            <person name="Cao H."/>
            <person name="Gao B."/>
            <person name="Zhao Z."/>
        </authorList>
    </citation>
    <scope>NUCLEOTIDE SEQUENCE [LARGE SCALE GENOMIC DNA]</scope>
    <source>
        <strain evidence="8 9">MKS20</strain>
    </source>
</reference>
<protein>
    <submittedName>
        <fullName evidence="8">Sigma-70 family RNA polymerase sigma factor</fullName>
    </submittedName>
</protein>
<dbReference type="InterPro" id="IPR007627">
    <property type="entry name" value="RNA_pol_sigma70_r2"/>
</dbReference>
<dbReference type="SUPFAM" id="SSF88659">
    <property type="entry name" value="Sigma3 and sigma4 domains of RNA polymerase sigma factors"/>
    <property type="match status" value="1"/>
</dbReference>
<evidence type="ECO:0000256" key="2">
    <source>
        <dbReference type="ARBA" id="ARBA00023015"/>
    </source>
</evidence>
<evidence type="ECO:0000256" key="5">
    <source>
        <dbReference type="ARBA" id="ARBA00023163"/>
    </source>
</evidence>
<dbReference type="Pfam" id="PF04542">
    <property type="entry name" value="Sigma70_r2"/>
    <property type="match status" value="1"/>
</dbReference>
<dbReference type="SUPFAM" id="SSF88946">
    <property type="entry name" value="Sigma2 domain of RNA polymerase sigma factors"/>
    <property type="match status" value="1"/>
</dbReference>
<feature type="domain" description="RNA polymerase sigma-70 region 4" evidence="7">
    <location>
        <begin position="149"/>
        <end position="197"/>
    </location>
</feature>
<keyword evidence="4" id="KW-0238">DNA-binding</keyword>
<gene>
    <name evidence="8" type="ORF">K6Y31_19505</name>
</gene>
<dbReference type="RefSeq" id="WP_233054719.1">
    <property type="nucleotide sequence ID" value="NZ_JAIMJA010000028.1"/>
</dbReference>
<dbReference type="PANTHER" id="PTHR43133">
    <property type="entry name" value="RNA POLYMERASE ECF-TYPE SIGMA FACTO"/>
    <property type="match status" value="1"/>
</dbReference>
<name>A0ABS8WH58_9GAMM</name>
<dbReference type="InterPro" id="IPR007630">
    <property type="entry name" value="RNA_pol_sigma70_r4"/>
</dbReference>
<comment type="caution">
    <text evidence="8">The sequence shown here is derived from an EMBL/GenBank/DDBJ whole genome shotgun (WGS) entry which is preliminary data.</text>
</comment>
<dbReference type="InterPro" id="IPR036388">
    <property type="entry name" value="WH-like_DNA-bd_sf"/>
</dbReference>
<evidence type="ECO:0000313" key="8">
    <source>
        <dbReference type="EMBL" id="MCE2596966.1"/>
    </source>
</evidence>
<evidence type="ECO:0000256" key="4">
    <source>
        <dbReference type="ARBA" id="ARBA00023125"/>
    </source>
</evidence>
<dbReference type="InterPro" id="IPR013325">
    <property type="entry name" value="RNA_pol_sigma_r2"/>
</dbReference>
<evidence type="ECO:0000259" key="7">
    <source>
        <dbReference type="Pfam" id="PF04545"/>
    </source>
</evidence>
<dbReference type="InterPro" id="IPR039425">
    <property type="entry name" value="RNA_pol_sigma-70-like"/>
</dbReference>
<dbReference type="EMBL" id="JAIMJA010000028">
    <property type="protein sequence ID" value="MCE2596966.1"/>
    <property type="molecule type" value="Genomic_DNA"/>
</dbReference>
<dbReference type="PANTHER" id="PTHR43133:SF62">
    <property type="entry name" value="RNA POLYMERASE SIGMA FACTOR SIGZ"/>
    <property type="match status" value="1"/>
</dbReference>
<dbReference type="InterPro" id="IPR014284">
    <property type="entry name" value="RNA_pol_sigma-70_dom"/>
</dbReference>
<keyword evidence="9" id="KW-1185">Reference proteome</keyword>
<keyword evidence="3" id="KW-0731">Sigma factor</keyword>